<dbReference type="Proteomes" id="UP001212498">
    <property type="component" value="Unassembled WGS sequence"/>
</dbReference>
<name>A0ABT4SPD3_9ACTN</name>
<organism evidence="1 2">
    <name type="scientific">Nonomuraea ferruginea</name>
    <dbReference type="NCBI Taxonomy" id="46174"/>
    <lineage>
        <taxon>Bacteria</taxon>
        <taxon>Bacillati</taxon>
        <taxon>Actinomycetota</taxon>
        <taxon>Actinomycetes</taxon>
        <taxon>Streptosporangiales</taxon>
        <taxon>Streptosporangiaceae</taxon>
        <taxon>Nonomuraea</taxon>
    </lineage>
</organism>
<proteinExistence type="predicted"/>
<protein>
    <submittedName>
        <fullName evidence="1">Uncharacterized protein</fullName>
    </submittedName>
</protein>
<evidence type="ECO:0000313" key="1">
    <source>
        <dbReference type="EMBL" id="MDA0639106.1"/>
    </source>
</evidence>
<evidence type="ECO:0000313" key="2">
    <source>
        <dbReference type="Proteomes" id="UP001212498"/>
    </source>
</evidence>
<keyword evidence="2" id="KW-1185">Reference proteome</keyword>
<dbReference type="EMBL" id="JAPNUD010000001">
    <property type="protein sequence ID" value="MDA0639106.1"/>
    <property type="molecule type" value="Genomic_DNA"/>
</dbReference>
<dbReference type="RefSeq" id="WP_271274728.1">
    <property type="nucleotide sequence ID" value="NZ_BAABFD010000019.1"/>
</dbReference>
<sequence length="165" mass="18856">MGHYQGLAADTEYMSSQQQVFDDWLTYITTLWDEYDKAAKELRKHSAKYTTTQIDEGTRIHQNLSDQASSLSRVLLGLNLFFWNVRNWHDAIKLESAHDKFQAQQSSGPNTTPLSSAWLKPKGLDTVRNRKVGQVIVSHEAQDQSTDVTDDDIKTVRALAKRMEK</sequence>
<comment type="caution">
    <text evidence="1">The sequence shown here is derived from an EMBL/GenBank/DDBJ whole genome shotgun (WGS) entry which is preliminary data.</text>
</comment>
<reference evidence="1 2" key="1">
    <citation type="submission" date="2022-11" db="EMBL/GenBank/DDBJ databases">
        <title>Nonomuraea corallina sp. nov., a new species of the genus Nonomuraea isolated from sea side sediment in Thai sea.</title>
        <authorList>
            <person name="Ngamcharungchit C."/>
            <person name="Matsumoto A."/>
            <person name="Suriyachadkun C."/>
            <person name="Panbangred W."/>
            <person name="Inahashi Y."/>
            <person name="Intra B."/>
        </authorList>
    </citation>
    <scope>NUCLEOTIDE SEQUENCE [LARGE SCALE GENOMIC DNA]</scope>
    <source>
        <strain evidence="1 2">DSM 43553</strain>
    </source>
</reference>
<accession>A0ABT4SPD3</accession>
<gene>
    <name evidence="1" type="ORF">OUY24_00560</name>
</gene>